<proteinExistence type="predicted"/>
<dbReference type="Proteomes" id="UP001549204">
    <property type="component" value="Unassembled WGS sequence"/>
</dbReference>
<accession>A0ABV2GX49</accession>
<evidence type="ECO:0000313" key="2">
    <source>
        <dbReference type="Proteomes" id="UP001549204"/>
    </source>
</evidence>
<sequence length="129" mass="13911">MMAEYVELALLEQSLANTGGIQRPFSDRVDDVAEKTGGSVLFDIRVDGDTRIRRMAAIGYGATGTVAIMMDKEGQLSSAPINPDNDFLVAKLTAWNSLPMAEQVSASYRGTASILLAKLRKSGRVDRST</sequence>
<organism evidence="1 2">
    <name type="scientific">Mesorhizobium robiniae</name>
    <dbReference type="NCBI Taxonomy" id="559315"/>
    <lineage>
        <taxon>Bacteria</taxon>
        <taxon>Pseudomonadati</taxon>
        <taxon>Pseudomonadota</taxon>
        <taxon>Alphaproteobacteria</taxon>
        <taxon>Hyphomicrobiales</taxon>
        <taxon>Phyllobacteriaceae</taxon>
        <taxon>Mesorhizobium</taxon>
    </lineage>
</organism>
<dbReference type="RefSeq" id="WP_354494175.1">
    <property type="nucleotide sequence ID" value="NZ_JBEPMC010000013.1"/>
</dbReference>
<keyword evidence="2" id="KW-1185">Reference proteome</keyword>
<evidence type="ECO:0000313" key="1">
    <source>
        <dbReference type="EMBL" id="MET3582837.1"/>
    </source>
</evidence>
<dbReference type="EMBL" id="JBEPMC010000013">
    <property type="protein sequence ID" value="MET3582837.1"/>
    <property type="molecule type" value="Genomic_DNA"/>
</dbReference>
<name>A0ABV2GX49_9HYPH</name>
<comment type="caution">
    <text evidence="1">The sequence shown here is derived from an EMBL/GenBank/DDBJ whole genome shotgun (WGS) entry which is preliminary data.</text>
</comment>
<reference evidence="1 2" key="1">
    <citation type="submission" date="2024-06" db="EMBL/GenBank/DDBJ databases">
        <title>Genomic Encyclopedia of Type Strains, Phase IV (KMG-IV): sequencing the most valuable type-strain genomes for metagenomic binning, comparative biology and taxonomic classification.</title>
        <authorList>
            <person name="Goeker M."/>
        </authorList>
    </citation>
    <scope>NUCLEOTIDE SEQUENCE [LARGE SCALE GENOMIC DNA]</scope>
    <source>
        <strain evidence="1 2">DSM 100022</strain>
    </source>
</reference>
<protein>
    <submittedName>
        <fullName evidence="1">Uncharacterized protein</fullName>
    </submittedName>
</protein>
<gene>
    <name evidence="1" type="ORF">ABID19_005899</name>
</gene>